<dbReference type="EMBL" id="LNYC01000070">
    <property type="protein sequence ID" value="KTC97501.1"/>
    <property type="molecule type" value="Genomic_DNA"/>
</dbReference>
<keyword evidence="4" id="KW-0997">Cell inner membrane</keyword>
<keyword evidence="11" id="KW-1185">Reference proteome</keyword>
<dbReference type="PATRIC" id="fig|45065.4.peg.1977"/>
<dbReference type="STRING" id="45065.Lgee_1822"/>
<evidence type="ECO:0000256" key="2">
    <source>
        <dbReference type="ARBA" id="ARBA00022448"/>
    </source>
</evidence>
<reference evidence="10 11" key="1">
    <citation type="submission" date="2015-11" db="EMBL/GenBank/DDBJ databases">
        <title>Genomic analysis of 38 Legionella species identifies large and diverse effector repertoires.</title>
        <authorList>
            <person name="Burstein D."/>
            <person name="Amaro F."/>
            <person name="Zusman T."/>
            <person name="Lifshitz Z."/>
            <person name="Cohen O."/>
            <person name="Gilbert J.A."/>
            <person name="Pupko T."/>
            <person name="Shuman H.A."/>
            <person name="Segal G."/>
        </authorList>
    </citation>
    <scope>NUCLEOTIDE SEQUENCE [LARGE SCALE GENOMIC DNA]</scope>
    <source>
        <strain evidence="10 11">ATCC 49504</strain>
    </source>
</reference>
<sequence>MPDFRRLVAFIHEHPLWPPALLCVLLGLGLILTGLQAIQGSRSVDTPSAVTQPNAVAQKAFGGDAALFSTALFGEYMPLNLNDATVRQSTLDAEVAGILFSNNTELSQVILRFSDGLEQSFRVGDKLPGGAVIRRITADGILVWHNGALESLSLPKNNLTFEPPLRPMPEEQN</sequence>
<evidence type="ECO:0000256" key="8">
    <source>
        <dbReference type="ARBA" id="ARBA00023136"/>
    </source>
</evidence>
<evidence type="ECO:0000313" key="10">
    <source>
        <dbReference type="EMBL" id="KTC97501.1"/>
    </source>
</evidence>
<dbReference type="Proteomes" id="UP000054785">
    <property type="component" value="Unassembled WGS sequence"/>
</dbReference>
<keyword evidence="5" id="KW-0812">Transmembrane</keyword>
<comment type="caution">
    <text evidence="10">The sequence shown here is derived from an EMBL/GenBank/DDBJ whole genome shotgun (WGS) entry which is preliminary data.</text>
</comment>
<keyword evidence="6" id="KW-0653">Protein transport</keyword>
<evidence type="ECO:0000256" key="6">
    <source>
        <dbReference type="ARBA" id="ARBA00022927"/>
    </source>
</evidence>
<dbReference type="Gene3D" id="2.30.30.830">
    <property type="match status" value="1"/>
</dbReference>
<evidence type="ECO:0000256" key="7">
    <source>
        <dbReference type="ARBA" id="ARBA00022989"/>
    </source>
</evidence>
<keyword evidence="8" id="KW-0472">Membrane</keyword>
<evidence type="ECO:0000256" key="4">
    <source>
        <dbReference type="ARBA" id="ARBA00022519"/>
    </source>
</evidence>
<dbReference type="RefSeq" id="WP_051550904.1">
    <property type="nucleotide sequence ID" value="NZ_CAAAHN010000003.1"/>
</dbReference>
<name>A0A0W0TPK3_9GAMM</name>
<dbReference type="Pfam" id="PF11356">
    <property type="entry name" value="T2SSC"/>
    <property type="match status" value="1"/>
</dbReference>
<keyword evidence="7" id="KW-1133">Transmembrane helix</keyword>
<accession>A0A0W0TPK3</accession>
<organism evidence="10 11">
    <name type="scientific">Legionella geestiana</name>
    <dbReference type="NCBI Taxonomy" id="45065"/>
    <lineage>
        <taxon>Bacteria</taxon>
        <taxon>Pseudomonadati</taxon>
        <taxon>Pseudomonadota</taxon>
        <taxon>Gammaproteobacteria</taxon>
        <taxon>Legionellales</taxon>
        <taxon>Legionellaceae</taxon>
        <taxon>Legionella</taxon>
    </lineage>
</organism>
<proteinExistence type="predicted"/>
<evidence type="ECO:0000256" key="3">
    <source>
        <dbReference type="ARBA" id="ARBA00022475"/>
    </source>
</evidence>
<gene>
    <name evidence="10" type="ORF">Lgee_1822</name>
</gene>
<comment type="subcellular location">
    <subcellularLocation>
        <location evidence="1">Cell inner membrane</location>
    </subcellularLocation>
</comment>
<evidence type="ECO:0000256" key="5">
    <source>
        <dbReference type="ARBA" id="ARBA00022692"/>
    </source>
</evidence>
<feature type="domain" description="Type II secretion system protein GspC N-terminal" evidence="9">
    <location>
        <begin position="63"/>
        <end position="154"/>
    </location>
</feature>
<evidence type="ECO:0000259" key="9">
    <source>
        <dbReference type="Pfam" id="PF11356"/>
    </source>
</evidence>
<dbReference type="AlphaFoldDB" id="A0A0W0TPK3"/>
<dbReference type="InterPro" id="IPR024961">
    <property type="entry name" value="T2SS_GspC_N"/>
</dbReference>
<dbReference type="GO" id="GO:0005886">
    <property type="term" value="C:plasma membrane"/>
    <property type="evidence" value="ECO:0007669"/>
    <property type="project" value="UniProtKB-SubCell"/>
</dbReference>
<dbReference type="GO" id="GO:0015031">
    <property type="term" value="P:protein transport"/>
    <property type="evidence" value="ECO:0007669"/>
    <property type="project" value="UniProtKB-KW"/>
</dbReference>
<evidence type="ECO:0000256" key="1">
    <source>
        <dbReference type="ARBA" id="ARBA00004533"/>
    </source>
</evidence>
<keyword evidence="3" id="KW-1003">Cell membrane</keyword>
<keyword evidence="2" id="KW-0813">Transport</keyword>
<evidence type="ECO:0000313" key="11">
    <source>
        <dbReference type="Proteomes" id="UP000054785"/>
    </source>
</evidence>
<protein>
    <submittedName>
        <fullName evidence="10">General secretion pathway protein C</fullName>
    </submittedName>
</protein>